<evidence type="ECO:0000313" key="2">
    <source>
        <dbReference type="Proteomes" id="UP001162992"/>
    </source>
</evidence>
<keyword evidence="2" id="KW-1185">Reference proteome</keyword>
<gene>
    <name evidence="1" type="ORF">O6H91_12G065300</name>
</gene>
<accession>A0ACC2C2Q3</accession>
<sequence length="257" mass="29164">MLGSAVHRPQGIRSRLVLDLPNYRSANLWRAIMQCLPLEVSGDEYAESFQSRLQVRNVAGKGDDLHDSPEWRIQQLPLSDQDKNTLVLDLDETLVHSSFKLIPKYDFTVDVEIDNVAHTVYVLKRPGVHEFLEAMGKIFELVVFTASLRKYACPLLDNLDLKSAIKHRLYRESCRQHAGGLVKDLSVLGRNLPRVIIIDNNPQSYALQPENAIPISSFIDDPKDRELTNLIPFLNSLSKVNNVIEALHRPCKRFSNG</sequence>
<dbReference type="EMBL" id="CM055103">
    <property type="protein sequence ID" value="KAJ7536336.1"/>
    <property type="molecule type" value="Genomic_DNA"/>
</dbReference>
<comment type="caution">
    <text evidence="1">The sequence shown here is derived from an EMBL/GenBank/DDBJ whole genome shotgun (WGS) entry which is preliminary data.</text>
</comment>
<reference evidence="2" key="1">
    <citation type="journal article" date="2024" name="Proc. Natl. Acad. Sci. U.S.A.">
        <title>Extraordinary preservation of gene collinearity over three hundred million years revealed in homosporous lycophytes.</title>
        <authorList>
            <person name="Li C."/>
            <person name="Wickell D."/>
            <person name="Kuo L.Y."/>
            <person name="Chen X."/>
            <person name="Nie B."/>
            <person name="Liao X."/>
            <person name="Peng D."/>
            <person name="Ji J."/>
            <person name="Jenkins J."/>
            <person name="Williams M."/>
            <person name="Shu S."/>
            <person name="Plott C."/>
            <person name="Barry K."/>
            <person name="Rajasekar S."/>
            <person name="Grimwood J."/>
            <person name="Han X."/>
            <person name="Sun S."/>
            <person name="Hou Z."/>
            <person name="He W."/>
            <person name="Dai G."/>
            <person name="Sun C."/>
            <person name="Schmutz J."/>
            <person name="Leebens-Mack J.H."/>
            <person name="Li F.W."/>
            <person name="Wang L."/>
        </authorList>
    </citation>
    <scope>NUCLEOTIDE SEQUENCE [LARGE SCALE GENOMIC DNA]</scope>
    <source>
        <strain evidence="2">cv. PW_Plant_1</strain>
    </source>
</reference>
<dbReference type="Proteomes" id="UP001162992">
    <property type="component" value="Chromosome 12"/>
</dbReference>
<proteinExistence type="predicted"/>
<name>A0ACC2C2Q3_DIPCM</name>
<organism evidence="1 2">
    <name type="scientific">Diphasiastrum complanatum</name>
    <name type="common">Issler's clubmoss</name>
    <name type="synonym">Lycopodium complanatum</name>
    <dbReference type="NCBI Taxonomy" id="34168"/>
    <lineage>
        <taxon>Eukaryota</taxon>
        <taxon>Viridiplantae</taxon>
        <taxon>Streptophyta</taxon>
        <taxon>Embryophyta</taxon>
        <taxon>Tracheophyta</taxon>
        <taxon>Lycopodiopsida</taxon>
        <taxon>Lycopodiales</taxon>
        <taxon>Lycopodiaceae</taxon>
        <taxon>Lycopodioideae</taxon>
        <taxon>Diphasiastrum</taxon>
    </lineage>
</organism>
<evidence type="ECO:0000313" key="1">
    <source>
        <dbReference type="EMBL" id="KAJ7536336.1"/>
    </source>
</evidence>
<protein>
    <submittedName>
        <fullName evidence="1">Uncharacterized protein</fullName>
    </submittedName>
</protein>